<evidence type="ECO:0000256" key="3">
    <source>
        <dbReference type="ARBA" id="ARBA00023015"/>
    </source>
</evidence>
<dbReference type="GO" id="GO:0005654">
    <property type="term" value="C:nucleoplasm"/>
    <property type="evidence" value="ECO:0007669"/>
    <property type="project" value="UniProtKB-ARBA"/>
</dbReference>
<organism evidence="7 8">
    <name type="scientific">Huiozyma naganishii (strain ATCC MYA-139 / BCRC 22969 / CBS 8797 / KCTC 17520 / NBRC 10181 / NCYC 3082 / Yp74L-3)</name>
    <name type="common">Yeast</name>
    <name type="synonym">Kazachstania naganishii</name>
    <dbReference type="NCBI Taxonomy" id="1071383"/>
    <lineage>
        <taxon>Eukaryota</taxon>
        <taxon>Fungi</taxon>
        <taxon>Dikarya</taxon>
        <taxon>Ascomycota</taxon>
        <taxon>Saccharomycotina</taxon>
        <taxon>Saccharomycetes</taxon>
        <taxon>Saccharomycetales</taxon>
        <taxon>Saccharomycetaceae</taxon>
        <taxon>Huiozyma</taxon>
    </lineage>
</organism>
<dbReference type="Gene3D" id="1.20.5.1500">
    <property type="match status" value="1"/>
</dbReference>
<keyword evidence="3" id="KW-0805">Transcription regulation</keyword>
<accession>J7R5T1</accession>
<sequence>MSTEGELNSASTSQSNGTPRVRDDDEESALTNLEQVDVLSIQEGGQQLDLSEYYISSDADTEKLGSDAMVLPGEEKGHPQLAQLLKNIESDADADAEGKTAVQEQVPSGNDGAEGLISQDEETGRIETRDNKRELDELEERGSEVKKLRSEVVKEEEISVEVPESTVEPVELPEPTVEDVTGEVEATIEEGSGERSPPVVQTPEPPTIPRPILTDITVESAAEECLGRAGSVDVAERERAEEGEGQDLSNEDINSGSNSMDEEKPDVEDQRLEALTDITAIEHQFAQLRQKLYENKLFRLELELQMCMEGSHPELHGFYEKIASIRDYKLRRAYQRQRYELKCIDAETRASRTMIHQDFYKKCGDLKQELLSETTRQWYDINKERRDMDTVVPDVSYHVPVKISGATLGCITGYAAPAQRRLPGEPLREDIAAENVQFRYRNNPVDKLEVIVDRMRLNNELSDLEGLRKFYDSFPGAPSLSALRDSEIQDDMKAILERR</sequence>
<comment type="subcellular location">
    <subcellularLocation>
        <location evidence="1">Nucleus</location>
    </subcellularLocation>
</comment>
<reference evidence="7 8" key="1">
    <citation type="journal article" date="2011" name="Proc. Natl. Acad. Sci. U.S.A.">
        <title>Evolutionary erosion of yeast sex chromosomes by mating-type switching accidents.</title>
        <authorList>
            <person name="Gordon J.L."/>
            <person name="Armisen D."/>
            <person name="Proux-Wera E."/>
            <person name="Oheigeartaigh S.S."/>
            <person name="Byrne K.P."/>
            <person name="Wolfe K.H."/>
        </authorList>
    </citation>
    <scope>NUCLEOTIDE SEQUENCE [LARGE SCALE GENOMIC DNA]</scope>
    <source>
        <strain evidence="8">ATCC MYA-139 / BCRC 22969 / CBS 8797 / CCRC 22969 / KCTC 17520 / NBRC 10181 / NCYC 3082</strain>
    </source>
</reference>
<feature type="compositionally biased region" description="Basic and acidic residues" evidence="6">
    <location>
        <begin position="122"/>
        <end position="142"/>
    </location>
</feature>
<feature type="region of interest" description="Disordered" evidence="6">
    <location>
        <begin position="159"/>
        <end position="210"/>
    </location>
</feature>
<dbReference type="PANTHER" id="PTHR21964">
    <property type="entry name" value="BREAST CANCER METASTASIS-SUPPRESSOR 1"/>
    <property type="match status" value="1"/>
</dbReference>
<dbReference type="OrthoDB" id="20886at2759"/>
<evidence type="ECO:0000256" key="1">
    <source>
        <dbReference type="ARBA" id="ARBA00004123"/>
    </source>
</evidence>
<evidence type="ECO:0000313" key="7">
    <source>
        <dbReference type="EMBL" id="CCK70215.1"/>
    </source>
</evidence>
<dbReference type="AlphaFoldDB" id="J7R5T1"/>
<keyword evidence="8" id="KW-1185">Reference proteome</keyword>
<feature type="region of interest" description="Disordered" evidence="6">
    <location>
        <begin position="227"/>
        <end position="268"/>
    </location>
</feature>
<dbReference type="SMART" id="SM01401">
    <property type="entry name" value="Sds3"/>
    <property type="match status" value="1"/>
</dbReference>
<dbReference type="HOGENOM" id="CLU_028822_0_0_1"/>
<dbReference type="STRING" id="1071383.J7R5T1"/>
<dbReference type="Pfam" id="PF08598">
    <property type="entry name" value="Sds3"/>
    <property type="match status" value="1"/>
</dbReference>
<proteinExistence type="predicted"/>
<dbReference type="Proteomes" id="UP000006310">
    <property type="component" value="Chromosome 4"/>
</dbReference>
<dbReference type="EMBL" id="HE978317">
    <property type="protein sequence ID" value="CCK70215.1"/>
    <property type="molecule type" value="Genomic_DNA"/>
</dbReference>
<dbReference type="KEGG" id="kng:KNAG_0D04750"/>
<gene>
    <name evidence="7" type="primary">KNAG0D04750</name>
    <name evidence="7" type="ordered locus">KNAG_0D04750</name>
</gene>
<dbReference type="GO" id="GO:0010468">
    <property type="term" value="P:regulation of gene expression"/>
    <property type="evidence" value="ECO:0007669"/>
    <property type="project" value="UniProtKB-ARBA"/>
</dbReference>
<feature type="compositionally biased region" description="Acidic residues" evidence="6">
    <location>
        <begin position="176"/>
        <end position="188"/>
    </location>
</feature>
<evidence type="ECO:0000313" key="8">
    <source>
        <dbReference type="Proteomes" id="UP000006310"/>
    </source>
</evidence>
<evidence type="ECO:0000256" key="4">
    <source>
        <dbReference type="ARBA" id="ARBA00023163"/>
    </source>
</evidence>
<protein>
    <recommendedName>
        <fullName evidence="9">Transcriptional regulatory protein DEP1</fullName>
    </recommendedName>
</protein>
<evidence type="ECO:0000256" key="5">
    <source>
        <dbReference type="ARBA" id="ARBA00023242"/>
    </source>
</evidence>
<feature type="compositionally biased region" description="Low complexity" evidence="6">
    <location>
        <begin position="160"/>
        <end position="175"/>
    </location>
</feature>
<feature type="compositionally biased region" description="Polar residues" evidence="6">
    <location>
        <begin position="247"/>
        <end position="259"/>
    </location>
</feature>
<dbReference type="RefSeq" id="XP_022464461.1">
    <property type="nucleotide sequence ID" value="XM_022607913.1"/>
</dbReference>
<keyword evidence="4" id="KW-0804">Transcription</keyword>
<evidence type="ECO:0000256" key="6">
    <source>
        <dbReference type="SAM" id="MobiDB-lite"/>
    </source>
</evidence>
<keyword evidence="5" id="KW-0539">Nucleus</keyword>
<feature type="region of interest" description="Disordered" evidence="6">
    <location>
        <begin position="1"/>
        <end position="37"/>
    </location>
</feature>
<dbReference type="GeneID" id="34525904"/>
<evidence type="ECO:0000256" key="2">
    <source>
        <dbReference type="ARBA" id="ARBA00022491"/>
    </source>
</evidence>
<reference evidence="8" key="2">
    <citation type="submission" date="2012-08" db="EMBL/GenBank/DDBJ databases">
        <title>Genome sequence of Kazachstania naganishii.</title>
        <authorList>
            <person name="Gordon J.L."/>
            <person name="Armisen D."/>
            <person name="Proux-Wera E."/>
            <person name="OhEigeartaigh S.S."/>
            <person name="Byrne K.P."/>
            <person name="Wolfe K.H."/>
        </authorList>
    </citation>
    <scope>NUCLEOTIDE SEQUENCE [LARGE SCALE GENOMIC DNA]</scope>
    <source>
        <strain evidence="8">ATCC MYA-139 / BCRC 22969 / CBS 8797 / CCRC 22969 / KCTC 17520 / NBRC 10181 / NCYC 3082</strain>
    </source>
</reference>
<evidence type="ECO:0008006" key="9">
    <source>
        <dbReference type="Google" id="ProtNLM"/>
    </source>
</evidence>
<feature type="compositionally biased region" description="Polar residues" evidence="6">
    <location>
        <begin position="1"/>
        <end position="18"/>
    </location>
</feature>
<dbReference type="eggNOG" id="ENOG502S14R">
    <property type="taxonomic scope" value="Eukaryota"/>
</dbReference>
<keyword evidence="2" id="KW-0678">Repressor</keyword>
<name>J7R5T1_HUIN7</name>
<dbReference type="InterPro" id="IPR013907">
    <property type="entry name" value="Sds3"/>
</dbReference>
<feature type="region of interest" description="Disordered" evidence="6">
    <location>
        <begin position="90"/>
        <end position="142"/>
    </location>
</feature>